<feature type="transmembrane region" description="Helical" evidence="4">
    <location>
        <begin position="95"/>
        <end position="118"/>
    </location>
</feature>
<keyword evidence="4" id="KW-1133">Transmembrane helix</keyword>
<sequence length="375" mass="44051">MIKIVALLSTLFINLYGALFLFFTSNKKFKNRFYLGIFFFDSFILFVGHFLSFNEFWNTFRYLDFIFLAALLAFYPLYYLYLNSAFNLIIVKSKWIYHFIPSILIAVAMLITTLFANWEDYQVYMNNNLYSTPLTSNSSLALAYLYKGSRAFHLIQIIIYNFLAIRYIFKTHKEMNNSFSDINKYQLRLFYTANISFILLMSIPGFYVTAIGRTPLNSNEMLLFYVCILFTLLYLILAIIGLKQLPINLQLSQENNTKNLNIHKHDLLEIEKNLIHLFNDKKPWLNPNLNIWDVASSIGTNRSYVSKVINESMGYNFNHFVNNYRVNEAKILLKTKPQLSISEISELSGFGSLNTFIRTFKYFENCTPTEFKLHN</sequence>
<dbReference type="OrthoDB" id="1420897at2"/>
<feature type="transmembrane region" description="Helical" evidence="4">
    <location>
        <begin position="222"/>
        <end position="242"/>
    </location>
</feature>
<keyword evidence="3" id="KW-0804">Transcription</keyword>
<evidence type="ECO:0000256" key="2">
    <source>
        <dbReference type="ARBA" id="ARBA00023125"/>
    </source>
</evidence>
<evidence type="ECO:0000313" key="7">
    <source>
        <dbReference type="Proteomes" id="UP000256429"/>
    </source>
</evidence>
<dbReference type="PROSITE" id="PS01124">
    <property type="entry name" value="HTH_ARAC_FAMILY_2"/>
    <property type="match status" value="1"/>
</dbReference>
<feature type="domain" description="HTH araC/xylS-type" evidence="5">
    <location>
        <begin position="285"/>
        <end position="374"/>
    </location>
</feature>
<keyword evidence="2" id="KW-0238">DNA-binding</keyword>
<evidence type="ECO:0000313" key="6">
    <source>
        <dbReference type="EMBL" id="REE79800.1"/>
    </source>
</evidence>
<accession>A0A3D9RIX6</accession>
<dbReference type="PROSITE" id="PS00041">
    <property type="entry name" value="HTH_ARAC_FAMILY_1"/>
    <property type="match status" value="1"/>
</dbReference>
<comment type="caution">
    <text evidence="6">The sequence shown here is derived from an EMBL/GenBank/DDBJ whole genome shotgun (WGS) entry which is preliminary data.</text>
</comment>
<dbReference type="Gene3D" id="1.10.10.60">
    <property type="entry name" value="Homeodomain-like"/>
    <property type="match status" value="2"/>
</dbReference>
<feature type="transmembrane region" description="Helical" evidence="4">
    <location>
        <begin position="6"/>
        <end position="24"/>
    </location>
</feature>
<dbReference type="SMART" id="SM00342">
    <property type="entry name" value="HTH_ARAC"/>
    <property type="match status" value="1"/>
</dbReference>
<feature type="transmembrane region" description="Helical" evidence="4">
    <location>
        <begin position="151"/>
        <end position="169"/>
    </location>
</feature>
<dbReference type="Proteomes" id="UP000256429">
    <property type="component" value="Unassembled WGS sequence"/>
</dbReference>
<dbReference type="GO" id="GO:0043565">
    <property type="term" value="F:sequence-specific DNA binding"/>
    <property type="evidence" value="ECO:0007669"/>
    <property type="project" value="InterPro"/>
</dbReference>
<feature type="transmembrane region" description="Helical" evidence="4">
    <location>
        <begin position="189"/>
        <end position="210"/>
    </location>
</feature>
<gene>
    <name evidence="6" type="ORF">BX611_2696</name>
</gene>
<dbReference type="RefSeq" id="WP_115882129.1">
    <property type="nucleotide sequence ID" value="NZ_QTTQ01000012.1"/>
</dbReference>
<dbReference type="EMBL" id="QTTQ01000012">
    <property type="protein sequence ID" value="REE79800.1"/>
    <property type="molecule type" value="Genomic_DNA"/>
</dbReference>
<protein>
    <submittedName>
        <fullName evidence="6">Helix-turn-helix protein</fullName>
    </submittedName>
</protein>
<evidence type="ECO:0000256" key="3">
    <source>
        <dbReference type="ARBA" id="ARBA00023163"/>
    </source>
</evidence>
<evidence type="ECO:0000256" key="1">
    <source>
        <dbReference type="ARBA" id="ARBA00023015"/>
    </source>
</evidence>
<dbReference type="PANTHER" id="PTHR43280:SF2">
    <property type="entry name" value="HTH-TYPE TRANSCRIPTIONAL REGULATOR EXSA"/>
    <property type="match status" value="1"/>
</dbReference>
<evidence type="ECO:0000259" key="5">
    <source>
        <dbReference type="PROSITE" id="PS01124"/>
    </source>
</evidence>
<keyword evidence="7" id="KW-1185">Reference proteome</keyword>
<name>A0A3D9RIX6_9FLAO</name>
<dbReference type="InterPro" id="IPR018060">
    <property type="entry name" value="HTH_AraC"/>
</dbReference>
<dbReference type="Pfam" id="PF12833">
    <property type="entry name" value="HTH_18"/>
    <property type="match status" value="1"/>
</dbReference>
<evidence type="ECO:0000256" key="4">
    <source>
        <dbReference type="SAM" id="Phobius"/>
    </source>
</evidence>
<proteinExistence type="predicted"/>
<dbReference type="SUPFAM" id="SSF46689">
    <property type="entry name" value="Homeodomain-like"/>
    <property type="match status" value="1"/>
</dbReference>
<keyword evidence="4" id="KW-0472">Membrane</keyword>
<keyword evidence="1" id="KW-0805">Transcription regulation</keyword>
<dbReference type="GO" id="GO:0003700">
    <property type="term" value="F:DNA-binding transcription factor activity"/>
    <property type="evidence" value="ECO:0007669"/>
    <property type="project" value="InterPro"/>
</dbReference>
<reference evidence="6 7" key="1">
    <citation type="submission" date="2018-08" db="EMBL/GenBank/DDBJ databases">
        <title>Genomic Encyclopedia of Type Strains, Phase III (KMG-III): the genomes of soil and plant-associated and newly described type strains.</title>
        <authorList>
            <person name="Whitman W."/>
        </authorList>
    </citation>
    <scope>NUCLEOTIDE SEQUENCE [LARGE SCALE GENOMIC DNA]</scope>
    <source>
        <strain evidence="6 7">325-5</strain>
    </source>
</reference>
<keyword evidence="4" id="KW-0812">Transmembrane</keyword>
<dbReference type="InterPro" id="IPR018062">
    <property type="entry name" value="HTH_AraC-typ_CS"/>
</dbReference>
<dbReference type="InterPro" id="IPR009057">
    <property type="entry name" value="Homeodomain-like_sf"/>
</dbReference>
<dbReference type="PANTHER" id="PTHR43280">
    <property type="entry name" value="ARAC-FAMILY TRANSCRIPTIONAL REGULATOR"/>
    <property type="match status" value="1"/>
</dbReference>
<feature type="transmembrane region" description="Helical" evidence="4">
    <location>
        <begin position="65"/>
        <end position="83"/>
    </location>
</feature>
<organism evidence="6 7">
    <name type="scientific">Lutibacter oceani</name>
    <dbReference type="NCBI Taxonomy" id="1853311"/>
    <lineage>
        <taxon>Bacteria</taxon>
        <taxon>Pseudomonadati</taxon>
        <taxon>Bacteroidota</taxon>
        <taxon>Flavobacteriia</taxon>
        <taxon>Flavobacteriales</taxon>
        <taxon>Flavobacteriaceae</taxon>
        <taxon>Lutibacter</taxon>
    </lineage>
</organism>
<dbReference type="AlphaFoldDB" id="A0A3D9RIX6"/>
<feature type="transmembrane region" description="Helical" evidence="4">
    <location>
        <begin position="33"/>
        <end position="53"/>
    </location>
</feature>